<dbReference type="PANTHER" id="PTHR31632:SF2">
    <property type="entry name" value="PLASMA MEMBRANE IRON PERMEASE"/>
    <property type="match status" value="1"/>
</dbReference>
<evidence type="ECO:0000313" key="9">
    <source>
        <dbReference type="WBParaSite" id="jg22908"/>
    </source>
</evidence>
<reference evidence="9" key="1">
    <citation type="submission" date="2022-11" db="UniProtKB">
        <authorList>
            <consortium name="WormBaseParasite"/>
        </authorList>
    </citation>
    <scope>IDENTIFICATION</scope>
</reference>
<keyword evidence="4" id="KW-0812">Transmembrane</keyword>
<comment type="similarity">
    <text evidence="3">Belongs to the oxidase-dependent Fe transporter (OFeT) (TC 9.A.10.1) family.</text>
</comment>
<evidence type="ECO:0000256" key="3">
    <source>
        <dbReference type="ARBA" id="ARBA00008333"/>
    </source>
</evidence>
<evidence type="ECO:0000256" key="1">
    <source>
        <dbReference type="ARBA" id="ARBA00004141"/>
    </source>
</evidence>
<comment type="subcellular location">
    <subcellularLocation>
        <location evidence="1">Membrane</location>
        <topology evidence="1">Multi-pass membrane protein</topology>
    </subcellularLocation>
</comment>
<dbReference type="GO" id="GO:0020037">
    <property type="term" value="F:heme binding"/>
    <property type="evidence" value="ECO:0007669"/>
    <property type="project" value="InterPro"/>
</dbReference>
<keyword evidence="6" id="KW-0472">Membrane</keyword>
<evidence type="ECO:0000256" key="4">
    <source>
        <dbReference type="ARBA" id="ARBA00022692"/>
    </source>
</evidence>
<feature type="region of interest" description="Disordered" evidence="7">
    <location>
        <begin position="157"/>
        <end position="215"/>
    </location>
</feature>
<evidence type="ECO:0000256" key="5">
    <source>
        <dbReference type="ARBA" id="ARBA00022989"/>
    </source>
</evidence>
<dbReference type="PANTHER" id="PTHR31632">
    <property type="entry name" value="IRON TRANSPORTER FTH1"/>
    <property type="match status" value="1"/>
</dbReference>
<evidence type="ECO:0000313" key="8">
    <source>
        <dbReference type="Proteomes" id="UP000887574"/>
    </source>
</evidence>
<evidence type="ECO:0000256" key="6">
    <source>
        <dbReference type="ARBA" id="ARBA00023136"/>
    </source>
</evidence>
<dbReference type="Gene3D" id="1.10.760.10">
    <property type="entry name" value="Cytochrome c-like domain"/>
    <property type="match status" value="1"/>
</dbReference>
<dbReference type="InterPro" id="IPR004923">
    <property type="entry name" value="FTR1/Fip1/EfeU"/>
</dbReference>
<protein>
    <submittedName>
        <fullName evidence="9">Uncharacterized protein</fullName>
    </submittedName>
</protein>
<evidence type="ECO:0000256" key="2">
    <source>
        <dbReference type="ARBA" id="ARBA00006488"/>
    </source>
</evidence>
<sequence>MFSFAFPSRLAMENPFPGEYDEQREFGAVLAELVKGLPANAEHAALEQGVHALRQAIDQRLDGPAVSRQARQLGARLAVAYERRGRWPAGVGLEPAPANLRDVARLDQLSLFDLYNTLALGIDGTEMPSFADQLDDRQRWDVAAYIASFTAKPEAGKGDKTWNIADWPARPRPKSPPTKAQRPWRHSGPSVPSRRRSSVALRNCSNTPPDGLPVGQVEQRLGEAKVKLEQAAKLLGSDGLSWSLSYVSGLLILLREGLEAILVLAAILAFLRNTGQQSAVRSVNIGWGLALVAASLPGAGRLM</sequence>
<dbReference type="SUPFAM" id="SSF46626">
    <property type="entry name" value="Cytochrome c"/>
    <property type="match status" value="1"/>
</dbReference>
<dbReference type="Pfam" id="PF03239">
    <property type="entry name" value="FTR1"/>
    <property type="match status" value="1"/>
</dbReference>
<dbReference type="Proteomes" id="UP000887574">
    <property type="component" value="Unplaced"/>
</dbReference>
<organism evidence="8 9">
    <name type="scientific">Ditylenchus dipsaci</name>
    <dbReference type="NCBI Taxonomy" id="166011"/>
    <lineage>
        <taxon>Eukaryota</taxon>
        <taxon>Metazoa</taxon>
        <taxon>Ecdysozoa</taxon>
        <taxon>Nematoda</taxon>
        <taxon>Chromadorea</taxon>
        <taxon>Rhabditida</taxon>
        <taxon>Tylenchina</taxon>
        <taxon>Tylenchomorpha</taxon>
        <taxon>Sphaerularioidea</taxon>
        <taxon>Anguinidae</taxon>
        <taxon>Anguininae</taxon>
        <taxon>Ditylenchus</taxon>
    </lineage>
</organism>
<evidence type="ECO:0000256" key="7">
    <source>
        <dbReference type="SAM" id="MobiDB-lite"/>
    </source>
</evidence>
<dbReference type="WBParaSite" id="jg22908">
    <property type="protein sequence ID" value="jg22908"/>
    <property type="gene ID" value="jg22908"/>
</dbReference>
<dbReference type="InterPro" id="IPR036909">
    <property type="entry name" value="Cyt_c-like_dom_sf"/>
</dbReference>
<keyword evidence="5" id="KW-1133">Transmembrane helix</keyword>
<dbReference type="AlphaFoldDB" id="A0A915DUC2"/>
<keyword evidence="8" id="KW-1185">Reference proteome</keyword>
<proteinExistence type="inferred from homology"/>
<name>A0A915DUC2_9BILA</name>
<dbReference type="GO" id="GO:0015093">
    <property type="term" value="F:ferrous iron transmembrane transporter activity"/>
    <property type="evidence" value="ECO:0007669"/>
    <property type="project" value="TreeGrafter"/>
</dbReference>
<dbReference type="GO" id="GO:0009055">
    <property type="term" value="F:electron transfer activity"/>
    <property type="evidence" value="ECO:0007669"/>
    <property type="project" value="InterPro"/>
</dbReference>
<accession>A0A915DUC2</accession>
<comment type="similarity">
    <text evidence="2">Belongs to the cytochrome c family.</text>
</comment>
<dbReference type="GO" id="GO:0033573">
    <property type="term" value="C:high-affinity iron permease complex"/>
    <property type="evidence" value="ECO:0007669"/>
    <property type="project" value="InterPro"/>
</dbReference>